<evidence type="ECO:0000313" key="2">
    <source>
        <dbReference type="Proteomes" id="UP000294933"/>
    </source>
</evidence>
<organism evidence="1 2">
    <name type="scientific">Rickenella mellea</name>
    <dbReference type="NCBI Taxonomy" id="50990"/>
    <lineage>
        <taxon>Eukaryota</taxon>
        <taxon>Fungi</taxon>
        <taxon>Dikarya</taxon>
        <taxon>Basidiomycota</taxon>
        <taxon>Agaricomycotina</taxon>
        <taxon>Agaricomycetes</taxon>
        <taxon>Hymenochaetales</taxon>
        <taxon>Rickenellaceae</taxon>
        <taxon>Rickenella</taxon>
    </lineage>
</organism>
<gene>
    <name evidence="1" type="ORF">BD410DRAFT_795540</name>
</gene>
<evidence type="ECO:0000313" key="1">
    <source>
        <dbReference type="EMBL" id="TDL16282.1"/>
    </source>
</evidence>
<evidence type="ECO:0008006" key="3">
    <source>
        <dbReference type="Google" id="ProtNLM"/>
    </source>
</evidence>
<sequence>MLKLWIDRSSGHGFSFTVFWTVFDDPVESENAAFNAIVDILLDNCGKWRSICLDLQESPLKKFLSVIPSRTPKIREIDLLCSGN</sequence>
<name>A0A4Y7PN52_9AGAM</name>
<dbReference type="AlphaFoldDB" id="A0A4Y7PN52"/>
<reference evidence="1 2" key="1">
    <citation type="submission" date="2018-06" db="EMBL/GenBank/DDBJ databases">
        <title>A transcriptomic atlas of mushroom development highlights an independent origin of complex multicellularity.</title>
        <authorList>
            <consortium name="DOE Joint Genome Institute"/>
            <person name="Krizsan K."/>
            <person name="Almasi E."/>
            <person name="Merenyi Z."/>
            <person name="Sahu N."/>
            <person name="Viragh M."/>
            <person name="Koszo T."/>
            <person name="Mondo S."/>
            <person name="Kiss B."/>
            <person name="Balint B."/>
            <person name="Kues U."/>
            <person name="Barry K."/>
            <person name="Hegedus J.C."/>
            <person name="Henrissat B."/>
            <person name="Johnson J."/>
            <person name="Lipzen A."/>
            <person name="Ohm R."/>
            <person name="Nagy I."/>
            <person name="Pangilinan J."/>
            <person name="Yan J."/>
            <person name="Xiong Y."/>
            <person name="Grigoriev I.V."/>
            <person name="Hibbett D.S."/>
            <person name="Nagy L.G."/>
        </authorList>
    </citation>
    <scope>NUCLEOTIDE SEQUENCE [LARGE SCALE GENOMIC DNA]</scope>
    <source>
        <strain evidence="1 2">SZMC22713</strain>
    </source>
</reference>
<feature type="non-terminal residue" evidence="1">
    <location>
        <position position="84"/>
    </location>
</feature>
<dbReference type="VEuPathDB" id="FungiDB:BD410DRAFT_795540"/>
<proteinExistence type="predicted"/>
<dbReference type="EMBL" id="ML170247">
    <property type="protein sequence ID" value="TDL16282.1"/>
    <property type="molecule type" value="Genomic_DNA"/>
</dbReference>
<keyword evidence="2" id="KW-1185">Reference proteome</keyword>
<protein>
    <recommendedName>
        <fullName evidence="3">MULE transposase domain-containing protein</fullName>
    </recommendedName>
</protein>
<accession>A0A4Y7PN52</accession>
<dbReference type="Proteomes" id="UP000294933">
    <property type="component" value="Unassembled WGS sequence"/>
</dbReference>